<dbReference type="PATRIC" id="fig|151081.8.peg.2957"/>
<dbReference type="EMBL" id="JXXZ01000006">
    <property type="protein sequence ID" value="KJZ00336.1"/>
    <property type="molecule type" value="Genomic_DNA"/>
</dbReference>
<dbReference type="InterPro" id="IPR017853">
    <property type="entry name" value="GH"/>
</dbReference>
<dbReference type="GeneID" id="58228124"/>
<dbReference type="Proteomes" id="UP000033664">
    <property type="component" value="Unassembled WGS sequence"/>
</dbReference>
<dbReference type="RefSeq" id="WP_045980084.1">
    <property type="nucleotide sequence ID" value="NZ_JXXY01000015.1"/>
</dbReference>
<evidence type="ECO:0000313" key="1">
    <source>
        <dbReference type="EMBL" id="KJZ00336.1"/>
    </source>
</evidence>
<keyword evidence="2" id="KW-1185">Reference proteome</keyword>
<dbReference type="eggNOG" id="COG3291">
    <property type="taxonomic scope" value="Bacteria"/>
</dbReference>
<evidence type="ECO:0008006" key="3">
    <source>
        <dbReference type="Google" id="ProtNLM"/>
    </source>
</evidence>
<protein>
    <recommendedName>
        <fullName evidence="3">GH18 domain-containing protein</fullName>
    </recommendedName>
</protein>
<dbReference type="Gene3D" id="3.20.20.80">
    <property type="entry name" value="Glycosidases"/>
    <property type="match status" value="1"/>
</dbReference>
<reference evidence="1 2" key="1">
    <citation type="journal article" date="2015" name="BMC Genomics">
        <title>Genome mining reveals unlocked bioactive potential of marine Gram-negative bacteria.</title>
        <authorList>
            <person name="Machado H."/>
            <person name="Sonnenschein E.C."/>
            <person name="Melchiorsen J."/>
            <person name="Gram L."/>
        </authorList>
    </citation>
    <scope>NUCLEOTIDE SEQUENCE [LARGE SCALE GENOMIC DNA]</scope>
    <source>
        <strain evidence="1 2">S3137</strain>
    </source>
</reference>
<dbReference type="AlphaFoldDB" id="A0A0F4PK46"/>
<comment type="caution">
    <text evidence="1">The sequence shown here is derived from an EMBL/GenBank/DDBJ whole genome shotgun (WGS) entry which is preliminary data.</text>
</comment>
<sequence>MSTINLAAYCSGDFGPGITNECIADAQQSGFTTLILWAMHIGRAGDLNNSNCQAVPGQSWGELVFNDGNIRITDGDTFNPNNDADIAAWPSKLAQLKQHGSKVEKIFISIGGWGVCDFQAIEYMLENGMREQIKANFKTLREAFTVDGECLIDGVDFDNEEMVKANTITEFAEILFDLGYQVTFCPYQQPSLWQGYMQTLWDKGYRVSWWNLQCYSGGLGNLERLQPWLDALSAVVGEGQGGAYLVAGLAVKGASDSNPELCPSAFCQSFATVSEQGLAGGFIWKYDAVLSNKAACDGAIPTAASYSKAITQGLNNDCP</sequence>
<evidence type="ECO:0000313" key="2">
    <source>
        <dbReference type="Proteomes" id="UP000033664"/>
    </source>
</evidence>
<name>A0A0F4PK46_9GAMM</name>
<organism evidence="1 2">
    <name type="scientific">Pseudoalteromonas ruthenica</name>
    <dbReference type="NCBI Taxonomy" id="151081"/>
    <lineage>
        <taxon>Bacteria</taxon>
        <taxon>Pseudomonadati</taxon>
        <taxon>Pseudomonadota</taxon>
        <taxon>Gammaproteobacteria</taxon>
        <taxon>Alteromonadales</taxon>
        <taxon>Pseudoalteromonadaceae</taxon>
        <taxon>Pseudoalteromonas</taxon>
    </lineage>
</organism>
<accession>A0A0F4PK46</accession>
<dbReference type="SUPFAM" id="SSF51445">
    <property type="entry name" value="(Trans)glycosidases"/>
    <property type="match status" value="1"/>
</dbReference>
<gene>
    <name evidence="1" type="ORF">TW72_06455</name>
</gene>
<dbReference type="OrthoDB" id="1089471at2"/>
<proteinExistence type="predicted"/>